<dbReference type="EMBL" id="CP144747">
    <property type="protein sequence ID" value="WVZ61576.1"/>
    <property type="molecule type" value="Genomic_DNA"/>
</dbReference>
<protein>
    <submittedName>
        <fullName evidence="2">Uncharacterized protein</fullName>
    </submittedName>
</protein>
<name>A0AAQ3SVQ3_PASNO</name>
<evidence type="ECO:0000256" key="1">
    <source>
        <dbReference type="SAM" id="MobiDB-lite"/>
    </source>
</evidence>
<keyword evidence="3" id="KW-1185">Reference proteome</keyword>
<evidence type="ECO:0000313" key="2">
    <source>
        <dbReference type="EMBL" id="WVZ61576.1"/>
    </source>
</evidence>
<evidence type="ECO:0000313" key="3">
    <source>
        <dbReference type="Proteomes" id="UP001341281"/>
    </source>
</evidence>
<accession>A0AAQ3SVQ3</accession>
<dbReference type="AlphaFoldDB" id="A0AAQ3SVQ3"/>
<proteinExistence type="predicted"/>
<reference evidence="2 3" key="1">
    <citation type="submission" date="2024-02" db="EMBL/GenBank/DDBJ databases">
        <title>High-quality chromosome-scale genome assembly of Pensacola bahiagrass (Paspalum notatum Flugge var. saurae).</title>
        <authorList>
            <person name="Vega J.M."/>
            <person name="Podio M."/>
            <person name="Orjuela J."/>
            <person name="Siena L.A."/>
            <person name="Pessino S.C."/>
            <person name="Combes M.C."/>
            <person name="Mariac C."/>
            <person name="Albertini E."/>
            <person name="Pupilli F."/>
            <person name="Ortiz J.P.A."/>
            <person name="Leblanc O."/>
        </authorList>
    </citation>
    <scope>NUCLEOTIDE SEQUENCE [LARGE SCALE GENOMIC DNA]</scope>
    <source>
        <strain evidence="2">R1</strain>
        <tissue evidence="2">Leaf</tissue>
    </source>
</reference>
<feature type="region of interest" description="Disordered" evidence="1">
    <location>
        <begin position="129"/>
        <end position="164"/>
    </location>
</feature>
<dbReference type="Proteomes" id="UP001341281">
    <property type="component" value="Chromosome 03"/>
</dbReference>
<organism evidence="2 3">
    <name type="scientific">Paspalum notatum var. saurae</name>
    <dbReference type="NCBI Taxonomy" id="547442"/>
    <lineage>
        <taxon>Eukaryota</taxon>
        <taxon>Viridiplantae</taxon>
        <taxon>Streptophyta</taxon>
        <taxon>Embryophyta</taxon>
        <taxon>Tracheophyta</taxon>
        <taxon>Spermatophyta</taxon>
        <taxon>Magnoliopsida</taxon>
        <taxon>Liliopsida</taxon>
        <taxon>Poales</taxon>
        <taxon>Poaceae</taxon>
        <taxon>PACMAD clade</taxon>
        <taxon>Panicoideae</taxon>
        <taxon>Andropogonodae</taxon>
        <taxon>Paspaleae</taxon>
        <taxon>Paspalinae</taxon>
        <taxon>Paspalum</taxon>
    </lineage>
</organism>
<sequence length="191" mass="19533">MACVSPPPCAATPTRAYIAGIPTVVPSASPPVSCCSAVDAPLSDHAAVPPSALGRLTAQPPRRSAAAALRHPSCLSPQHPCAHATARPTPTPILSPHPHVRHFGSATLTSPHRLSTACALPCRPAPPPAPDAAGNPALMPSAMLHGPRRLPHLESSATGKGSPLTADMQSSVFLHQVDMLRCSRSTGSLAH</sequence>
<gene>
    <name evidence="2" type="ORF">U9M48_011428</name>
</gene>
<feature type="region of interest" description="Disordered" evidence="1">
    <location>
        <begin position="78"/>
        <end position="105"/>
    </location>
</feature>